<dbReference type="KEGG" id="amon:H9L24_08145"/>
<organism evidence="6 7">
    <name type="scientific">Paenacidovorax monticola</name>
    <dbReference type="NCBI Taxonomy" id="1926868"/>
    <lineage>
        <taxon>Bacteria</taxon>
        <taxon>Pseudomonadati</taxon>
        <taxon>Pseudomonadota</taxon>
        <taxon>Betaproteobacteria</taxon>
        <taxon>Burkholderiales</taxon>
        <taxon>Comamonadaceae</taxon>
        <taxon>Paenacidovorax</taxon>
    </lineage>
</organism>
<sequence>MDQIQAMRVFARVVEAGTFTRAADSLQLPKGTITKHVQALEARLRVKLLNRTTRRVTVTADGAAYYDRVVRLLADFEDIEASMTNARANPRGRLRVDVGTSVARMLIIPRLAEFHARYPDIQVDLGVSDRIVDLVGDNVDCVIRGGDLTDQSLVARRIGNLEFITVASPEYLRRHGTPAHPLDIERAHQAVTYFSPLTGRHYPLEFHQGGEVIEIPGPYRVSVNESNAYVAAVLAGLGIGQITTYQALPHFERGELVPLLPEWSHPLLPVYVVYPPNRHLSAKVRAFVDWAAELFAAEPHLQRAQPLAAGTPAMAAPPSAPVLRLGGTPEPLRLSAPAQPA</sequence>
<keyword evidence="2" id="KW-0805">Transcription regulation</keyword>
<keyword evidence="4" id="KW-0804">Transcription</keyword>
<accession>A0A7H0HJL7</accession>
<dbReference type="GO" id="GO:0003700">
    <property type="term" value="F:DNA-binding transcription factor activity"/>
    <property type="evidence" value="ECO:0007669"/>
    <property type="project" value="InterPro"/>
</dbReference>
<dbReference type="InterPro" id="IPR036388">
    <property type="entry name" value="WH-like_DNA-bd_sf"/>
</dbReference>
<dbReference type="Gene3D" id="3.40.190.10">
    <property type="entry name" value="Periplasmic binding protein-like II"/>
    <property type="match status" value="2"/>
</dbReference>
<dbReference type="InterPro" id="IPR000847">
    <property type="entry name" value="LysR_HTH_N"/>
</dbReference>
<reference evidence="6 7" key="1">
    <citation type="submission" date="2020-08" db="EMBL/GenBank/DDBJ databases">
        <title>Genome sequence of Acidovorax monticola KACC 19171T.</title>
        <authorList>
            <person name="Hyun D.-W."/>
            <person name="Bae J.-W."/>
        </authorList>
    </citation>
    <scope>NUCLEOTIDE SEQUENCE [LARGE SCALE GENOMIC DNA]</scope>
    <source>
        <strain evidence="6 7">KACC 19171</strain>
    </source>
</reference>
<name>A0A7H0HJL7_9BURK</name>
<evidence type="ECO:0000256" key="1">
    <source>
        <dbReference type="ARBA" id="ARBA00009437"/>
    </source>
</evidence>
<dbReference type="InterPro" id="IPR058163">
    <property type="entry name" value="LysR-type_TF_proteobact-type"/>
</dbReference>
<dbReference type="PANTHER" id="PTHR30537:SF17">
    <property type="entry name" value="LYSR-FAMILY REGULATORY PROTEIN"/>
    <property type="match status" value="1"/>
</dbReference>
<dbReference type="GO" id="GO:0006351">
    <property type="term" value="P:DNA-templated transcription"/>
    <property type="evidence" value="ECO:0007669"/>
    <property type="project" value="TreeGrafter"/>
</dbReference>
<comment type="similarity">
    <text evidence="1">Belongs to the LysR transcriptional regulatory family.</text>
</comment>
<dbReference type="InterPro" id="IPR005119">
    <property type="entry name" value="LysR_subst-bd"/>
</dbReference>
<protein>
    <submittedName>
        <fullName evidence="6">LysR family transcriptional regulator</fullName>
    </submittedName>
</protein>
<dbReference type="PANTHER" id="PTHR30537">
    <property type="entry name" value="HTH-TYPE TRANSCRIPTIONAL REGULATOR"/>
    <property type="match status" value="1"/>
</dbReference>
<proteinExistence type="inferred from homology"/>
<dbReference type="FunFam" id="1.10.10.10:FF:000001">
    <property type="entry name" value="LysR family transcriptional regulator"/>
    <property type="match status" value="1"/>
</dbReference>
<dbReference type="InterPro" id="IPR036390">
    <property type="entry name" value="WH_DNA-bd_sf"/>
</dbReference>
<evidence type="ECO:0000313" key="6">
    <source>
        <dbReference type="EMBL" id="QNP60733.1"/>
    </source>
</evidence>
<dbReference type="AlphaFoldDB" id="A0A7H0HJL7"/>
<dbReference type="RefSeq" id="WP_187737713.1">
    <property type="nucleotide sequence ID" value="NZ_CP060790.1"/>
</dbReference>
<dbReference type="EMBL" id="CP060790">
    <property type="protein sequence ID" value="QNP60733.1"/>
    <property type="molecule type" value="Genomic_DNA"/>
</dbReference>
<keyword evidence="7" id="KW-1185">Reference proteome</keyword>
<gene>
    <name evidence="6" type="ORF">H9L24_08145</name>
</gene>
<evidence type="ECO:0000259" key="5">
    <source>
        <dbReference type="PROSITE" id="PS50931"/>
    </source>
</evidence>
<evidence type="ECO:0000256" key="4">
    <source>
        <dbReference type="ARBA" id="ARBA00023163"/>
    </source>
</evidence>
<dbReference type="PROSITE" id="PS50931">
    <property type="entry name" value="HTH_LYSR"/>
    <property type="match status" value="1"/>
</dbReference>
<dbReference type="GO" id="GO:0043565">
    <property type="term" value="F:sequence-specific DNA binding"/>
    <property type="evidence" value="ECO:0007669"/>
    <property type="project" value="TreeGrafter"/>
</dbReference>
<dbReference type="Pfam" id="PF03466">
    <property type="entry name" value="LysR_substrate"/>
    <property type="match status" value="1"/>
</dbReference>
<dbReference type="SUPFAM" id="SSF53850">
    <property type="entry name" value="Periplasmic binding protein-like II"/>
    <property type="match status" value="1"/>
</dbReference>
<evidence type="ECO:0000256" key="2">
    <source>
        <dbReference type="ARBA" id="ARBA00023015"/>
    </source>
</evidence>
<dbReference type="Pfam" id="PF00126">
    <property type="entry name" value="HTH_1"/>
    <property type="match status" value="1"/>
</dbReference>
<evidence type="ECO:0000256" key="3">
    <source>
        <dbReference type="ARBA" id="ARBA00023125"/>
    </source>
</evidence>
<dbReference type="CDD" id="cd08472">
    <property type="entry name" value="PBP2_CrgA_like_3"/>
    <property type="match status" value="1"/>
</dbReference>
<evidence type="ECO:0000313" key="7">
    <source>
        <dbReference type="Proteomes" id="UP000516057"/>
    </source>
</evidence>
<feature type="domain" description="HTH lysR-type" evidence="5">
    <location>
        <begin position="1"/>
        <end position="59"/>
    </location>
</feature>
<dbReference type="Gene3D" id="1.10.10.10">
    <property type="entry name" value="Winged helix-like DNA-binding domain superfamily/Winged helix DNA-binding domain"/>
    <property type="match status" value="1"/>
</dbReference>
<keyword evidence="3" id="KW-0238">DNA-binding</keyword>
<dbReference type="Proteomes" id="UP000516057">
    <property type="component" value="Chromosome"/>
</dbReference>
<dbReference type="SUPFAM" id="SSF46785">
    <property type="entry name" value="Winged helix' DNA-binding domain"/>
    <property type="match status" value="1"/>
</dbReference>